<protein>
    <submittedName>
        <fullName evidence="2">DUF3383 domain-containing protein</fullName>
    </submittedName>
</protein>
<dbReference type="PROSITE" id="PS00136">
    <property type="entry name" value="SUBTILASE_ASP"/>
    <property type="match status" value="1"/>
</dbReference>
<dbReference type="Proteomes" id="UP001301216">
    <property type="component" value="Unassembled WGS sequence"/>
</dbReference>
<dbReference type="InterPro" id="IPR023827">
    <property type="entry name" value="Peptidase_S8_Asp-AS"/>
</dbReference>
<evidence type="ECO:0000313" key="3">
    <source>
        <dbReference type="Proteomes" id="UP001301216"/>
    </source>
</evidence>
<dbReference type="RefSeq" id="WP_265986980.1">
    <property type="nucleotide sequence ID" value="NZ_JAPHAV010000023.1"/>
</dbReference>
<proteinExistence type="predicted"/>
<keyword evidence="3" id="KW-1185">Reference proteome</keyword>
<gene>
    <name evidence="2" type="ORF">OPR82_21355</name>
</gene>
<keyword evidence="1" id="KW-0378">Hydrolase</keyword>
<dbReference type="Pfam" id="PF11863">
    <property type="entry name" value="DUF3383"/>
    <property type="match status" value="1"/>
</dbReference>
<reference evidence="2 3" key="1">
    <citation type="submission" date="2022-11" db="EMBL/GenBank/DDBJ databases">
        <title>Brucella sp. YY2X, whole genome shotgun sequencing project.</title>
        <authorList>
            <person name="Yang Y."/>
        </authorList>
    </citation>
    <scope>NUCLEOTIDE SEQUENCE [LARGE SCALE GENOMIC DNA]</scope>
    <source>
        <strain evidence="2 3">YY2X</strain>
    </source>
</reference>
<sequence length="495" mass="52227">MAKGLSVQNVVKVSVNLAPMAVGTRNFGACLVVGSSPVIDIDERIREYTSLSEVVGDFGTTAPEYLAADLFFSQTPQPSILYIGRWAKTATSAVLKGAVLSAPQRDIANFNTITDGAFKIDVDGTTKTVSALDFTAQTNLNGIATVINAKLSTATVAFDAAYNRFVVTSNTTGSTSKLGYAVAPTSGTDISALLGLTSVNASVPVDGAAAETLVDCWADLLDANSDWYGGLTADATVSDDDHINVAGLIEGNDASQSRIYGVTITNASVLDAGIENDLASRLKALGYKRTFTQYSSSSPYAAASLFGRAFTVNFAANKSTITLKFKQEPGIAAETLKSSQAAALKAKNCNVFVNYANGSAIIQEGVMVNGYFFDEVHGTDWLQNDVQTRCWNLLYQSKTKVPQTDAGMNMLVNQIEASCEAGVNNGLIAPGVWTADGFGQIENGTTLPKGYYVYAPPVATQSQSDREARKSVPIQVAVKLAGAVHFVDVAIDVNR</sequence>
<name>A0ABT3QUG3_9HYPH</name>
<evidence type="ECO:0000313" key="2">
    <source>
        <dbReference type="EMBL" id="MCX2699255.1"/>
    </source>
</evidence>
<accession>A0ABT3QUG3</accession>
<dbReference type="EMBL" id="JAPHAV010000023">
    <property type="protein sequence ID" value="MCX2699255.1"/>
    <property type="molecule type" value="Genomic_DNA"/>
</dbReference>
<organism evidence="2 3">
    <name type="scientific">Ochrobactrum chromiisoli</name>
    <dbReference type="NCBI Taxonomy" id="2993941"/>
    <lineage>
        <taxon>Bacteria</taxon>
        <taxon>Pseudomonadati</taxon>
        <taxon>Pseudomonadota</taxon>
        <taxon>Alphaproteobacteria</taxon>
        <taxon>Hyphomicrobiales</taxon>
        <taxon>Brucellaceae</taxon>
        <taxon>Brucella/Ochrobactrum group</taxon>
        <taxon>Ochrobactrum</taxon>
    </lineage>
</organism>
<evidence type="ECO:0000256" key="1">
    <source>
        <dbReference type="ARBA" id="ARBA00022801"/>
    </source>
</evidence>
<comment type="caution">
    <text evidence="2">The sequence shown here is derived from an EMBL/GenBank/DDBJ whole genome shotgun (WGS) entry which is preliminary data.</text>
</comment>
<dbReference type="InterPro" id="IPR021808">
    <property type="entry name" value="DUF3383"/>
</dbReference>